<keyword evidence="3" id="KW-1185">Reference proteome</keyword>
<dbReference type="SUPFAM" id="SSF55729">
    <property type="entry name" value="Acyl-CoA N-acyltransferases (Nat)"/>
    <property type="match status" value="1"/>
</dbReference>
<dbReference type="EMBL" id="NQWI01000066">
    <property type="protein sequence ID" value="PDW02469.1"/>
    <property type="molecule type" value="Genomic_DNA"/>
</dbReference>
<comment type="caution">
    <text evidence="2">The sequence shown here is derived from an EMBL/GenBank/DDBJ whole genome shotgun (WGS) entry which is preliminary data.</text>
</comment>
<gene>
    <name evidence="2" type="ORF">CJ255_13765</name>
</gene>
<dbReference type="Proteomes" id="UP000220527">
    <property type="component" value="Unassembled WGS sequence"/>
</dbReference>
<proteinExistence type="predicted"/>
<dbReference type="RefSeq" id="WP_097644680.1">
    <property type="nucleotide sequence ID" value="NZ_NQWI01000066.1"/>
</dbReference>
<accession>A0A2A6RHW4</accession>
<dbReference type="InterPro" id="IPR016181">
    <property type="entry name" value="Acyl_CoA_acyltransferase"/>
</dbReference>
<evidence type="ECO:0000313" key="3">
    <source>
        <dbReference type="Proteomes" id="UP000220527"/>
    </source>
</evidence>
<dbReference type="PROSITE" id="PS51186">
    <property type="entry name" value="GNAT"/>
    <property type="match status" value="1"/>
</dbReference>
<dbReference type="GO" id="GO:0016747">
    <property type="term" value="F:acyltransferase activity, transferring groups other than amino-acyl groups"/>
    <property type="evidence" value="ECO:0007669"/>
    <property type="project" value="InterPro"/>
</dbReference>
<dbReference type="OrthoDB" id="423921at2"/>
<dbReference type="InterPro" id="IPR000182">
    <property type="entry name" value="GNAT_dom"/>
</dbReference>
<protein>
    <recommendedName>
        <fullName evidence="1">N-acetyltransferase domain-containing protein</fullName>
    </recommendedName>
</protein>
<evidence type="ECO:0000259" key="1">
    <source>
        <dbReference type="PROSITE" id="PS51186"/>
    </source>
</evidence>
<sequence length="157" mass="17613">MNLHVRPLSRAAALEIIRWRYPPPYDVYNLVDGAVIAAFLKSQQGSNCFQIETESGNVVAFCCFGEDAQVPGPYYPSPWLDVGLGVRPDLTGQGQGMHYFSAILAFAHAHFATSLLRLTVAAWNRRAQRLYERAGFTTIERVRSPFSDEEFLVMVLD</sequence>
<evidence type="ECO:0000313" key="2">
    <source>
        <dbReference type="EMBL" id="PDW02469.1"/>
    </source>
</evidence>
<feature type="domain" description="N-acetyltransferase" evidence="1">
    <location>
        <begin position="3"/>
        <end position="157"/>
    </location>
</feature>
<organism evidence="2 3">
    <name type="scientific">Candidatus Viridilinea mediisalina</name>
    <dbReference type="NCBI Taxonomy" id="2024553"/>
    <lineage>
        <taxon>Bacteria</taxon>
        <taxon>Bacillati</taxon>
        <taxon>Chloroflexota</taxon>
        <taxon>Chloroflexia</taxon>
        <taxon>Chloroflexales</taxon>
        <taxon>Chloroflexineae</taxon>
        <taxon>Oscillochloridaceae</taxon>
        <taxon>Candidatus Viridilinea</taxon>
    </lineage>
</organism>
<dbReference type="AlphaFoldDB" id="A0A2A6RHW4"/>
<name>A0A2A6RHW4_9CHLR</name>
<dbReference type="Pfam" id="PF00583">
    <property type="entry name" value="Acetyltransf_1"/>
    <property type="match status" value="1"/>
</dbReference>
<reference evidence="3" key="1">
    <citation type="submission" date="2017-08" db="EMBL/GenBank/DDBJ databases">
        <authorList>
            <person name="Grouzdev D.S."/>
            <person name="Gaisin V.A."/>
            <person name="Rysina M.S."/>
            <person name="Gorlenko V.M."/>
        </authorList>
    </citation>
    <scope>NUCLEOTIDE SEQUENCE [LARGE SCALE GENOMIC DNA]</scope>
    <source>
        <strain evidence="3">Kir15-3F</strain>
    </source>
</reference>
<dbReference type="Gene3D" id="3.40.630.30">
    <property type="match status" value="1"/>
</dbReference>